<evidence type="ECO:0000259" key="3">
    <source>
        <dbReference type="Pfam" id="PF25972"/>
    </source>
</evidence>
<dbReference type="OrthoDB" id="5600217at2759"/>
<keyword evidence="1" id="KW-0175">Coiled coil</keyword>
<dbReference type="EMBL" id="MCFH01000013">
    <property type="protein sequence ID" value="ORX53445.1"/>
    <property type="molecule type" value="Genomic_DNA"/>
</dbReference>
<comment type="caution">
    <text evidence="4">The sequence shown here is derived from an EMBL/GenBank/DDBJ whole genome shotgun (WGS) entry which is preliminary data.</text>
</comment>
<proteinExistence type="predicted"/>
<feature type="domain" description="At4g15545-like C-terminal" evidence="3">
    <location>
        <begin position="246"/>
        <end position="307"/>
    </location>
</feature>
<reference evidence="4 5" key="2">
    <citation type="submission" date="2016-08" db="EMBL/GenBank/DDBJ databases">
        <title>Pervasive Adenine N6-methylation of Active Genes in Fungi.</title>
        <authorList>
            <consortium name="DOE Joint Genome Institute"/>
            <person name="Mondo S.J."/>
            <person name="Dannebaum R.O."/>
            <person name="Kuo R.C."/>
            <person name="Labutti K."/>
            <person name="Haridas S."/>
            <person name="Kuo A."/>
            <person name="Salamov A."/>
            <person name="Ahrendt S.R."/>
            <person name="Lipzen A."/>
            <person name="Sullivan W."/>
            <person name="Andreopoulos W.B."/>
            <person name="Clum A."/>
            <person name="Lindquist E."/>
            <person name="Daum C."/>
            <person name="Ramamoorthy G.K."/>
            <person name="Gryganskyi A."/>
            <person name="Culley D."/>
            <person name="Magnuson J.K."/>
            <person name="James T.Y."/>
            <person name="O'Malley M.A."/>
            <person name="Stajich J.E."/>
            <person name="Spatafora J.W."/>
            <person name="Visel A."/>
            <person name="Grigoriev I.V."/>
        </authorList>
    </citation>
    <scope>NUCLEOTIDE SEQUENCE [LARGE SCALE GENOMIC DNA]</scope>
    <source>
        <strain evidence="5">finn</strain>
    </source>
</reference>
<dbReference type="Proteomes" id="UP000193719">
    <property type="component" value="Unassembled WGS sequence"/>
</dbReference>
<reference evidence="4 5" key="1">
    <citation type="submission" date="2016-08" db="EMBL/GenBank/DDBJ databases">
        <title>Genomes of anaerobic fungi encode conserved fungal cellulosomes for biomass hydrolysis.</title>
        <authorList>
            <consortium name="DOE Joint Genome Institute"/>
            <person name="Haitjema C.H."/>
            <person name="Gilmore S.P."/>
            <person name="Henske J.K."/>
            <person name="Solomon K.V."/>
            <person name="De Groot R."/>
            <person name="Kuo A."/>
            <person name="Mondo S.J."/>
            <person name="Salamov A.A."/>
            <person name="Labutti K."/>
            <person name="Zhao Z."/>
            <person name="Chiniquy J."/>
            <person name="Barry K."/>
            <person name="Brewer H.M."/>
            <person name="Purvine S.O."/>
            <person name="Wright A.T."/>
            <person name="Boxma B."/>
            <person name="Van Alen T."/>
            <person name="Hackstein J.H."/>
            <person name="Baker S.E."/>
            <person name="Grigoriev I.V."/>
            <person name="O'Malley M.A."/>
        </authorList>
    </citation>
    <scope>NUCLEOTIDE SEQUENCE [LARGE SCALE GENOMIC DNA]</scope>
    <source>
        <strain evidence="5">finn</strain>
    </source>
</reference>
<protein>
    <recommendedName>
        <fullName evidence="3">At4g15545-like C-terminal domain-containing protein</fullName>
    </recommendedName>
</protein>
<name>A0A1Y1VFD3_9FUNG</name>
<organism evidence="4 5">
    <name type="scientific">Piromyces finnis</name>
    <dbReference type="NCBI Taxonomy" id="1754191"/>
    <lineage>
        <taxon>Eukaryota</taxon>
        <taxon>Fungi</taxon>
        <taxon>Fungi incertae sedis</taxon>
        <taxon>Chytridiomycota</taxon>
        <taxon>Chytridiomycota incertae sedis</taxon>
        <taxon>Neocallimastigomycetes</taxon>
        <taxon>Neocallimastigales</taxon>
        <taxon>Neocallimastigaceae</taxon>
        <taxon>Piromyces</taxon>
    </lineage>
</organism>
<dbReference type="Pfam" id="PF25972">
    <property type="entry name" value="At4g15545_C"/>
    <property type="match status" value="1"/>
</dbReference>
<gene>
    <name evidence="4" type="ORF">BCR36DRAFT_26262</name>
</gene>
<evidence type="ECO:0000256" key="2">
    <source>
        <dbReference type="SAM" id="MobiDB-lite"/>
    </source>
</evidence>
<dbReference type="AlphaFoldDB" id="A0A1Y1VFD3"/>
<feature type="coiled-coil region" evidence="1">
    <location>
        <begin position="19"/>
        <end position="53"/>
    </location>
</feature>
<evidence type="ECO:0000256" key="1">
    <source>
        <dbReference type="SAM" id="Coils"/>
    </source>
</evidence>
<keyword evidence="5" id="KW-1185">Reference proteome</keyword>
<feature type="region of interest" description="Disordered" evidence="2">
    <location>
        <begin position="209"/>
        <end position="238"/>
    </location>
</feature>
<evidence type="ECO:0000313" key="4">
    <source>
        <dbReference type="EMBL" id="ORX53445.1"/>
    </source>
</evidence>
<feature type="compositionally biased region" description="Low complexity" evidence="2">
    <location>
        <begin position="209"/>
        <end position="236"/>
    </location>
</feature>
<accession>A0A1Y1VFD3</accession>
<sequence>MKEEYEQNQDEINQWKEIANVQKTKINSLENTVTELNNKIIEMEKIISSQQAEKRVLITTKNSIIEKYNALRKNAAQLESFRKSIVSMVEVTPQSSLQIENDTFPDSLELEQLDTQIPANKSVSFFTPNDDINNSIFNIGQEIIEKQQLISPNSTYNFDNSIIGNNKNNTINKKISESQNNKDIEIASKLANLDNSIIDSSYYLKHNVNNPANKNNVNSNNNNNNSNNNNSNNNNNTILNSIPLQKIDASQLYKKIKESLQESEFEEFASNITNFNNGTQSADETVRNIGQVIKNRNLFIQMRTLIYKALAENTFSINSVSQSSINVK</sequence>
<evidence type="ECO:0000313" key="5">
    <source>
        <dbReference type="Proteomes" id="UP000193719"/>
    </source>
</evidence>
<dbReference type="InterPro" id="IPR058935">
    <property type="entry name" value="At4g15545-like_C"/>
</dbReference>